<sequence length="280" mass="30251">MAFAAATRIDASASTSSASLRVASSLRDGARRRMMHRCALTAVNAREGDEDFASVERWGVRAVRRADFDGVLKTCAKSGVDWSPAAILDDCEKAVSSPASSLTKVLVAVPAPGEAQESNPRAIGAVGFCVVVAGETQVTQIATLPSIRRRGLGQRMLRALIGIDPRSVAVLEVKSTNEAALGMYVKCGFAESNRRRAYYADGSDAICMIREPEEAPVSTRELTRLLAGLPRDRARAAPPPLPEREAAEVRPVVDVPREQAFIRSSDEDGGFKMRNRIRRK</sequence>
<dbReference type="GO" id="GO:0016747">
    <property type="term" value="F:acyltransferase activity, transferring groups other than amino-acyl groups"/>
    <property type="evidence" value="ECO:0007669"/>
    <property type="project" value="InterPro"/>
</dbReference>
<organism evidence="2">
    <name type="scientific">Ostreococcus mediterraneus</name>
    <dbReference type="NCBI Taxonomy" id="1486918"/>
    <lineage>
        <taxon>Eukaryota</taxon>
        <taxon>Viridiplantae</taxon>
        <taxon>Chlorophyta</taxon>
        <taxon>Mamiellophyceae</taxon>
        <taxon>Mamiellales</taxon>
        <taxon>Bathycoccaceae</taxon>
        <taxon>Ostreococcus</taxon>
    </lineage>
</organism>
<reference evidence="2" key="1">
    <citation type="submission" date="2021-01" db="EMBL/GenBank/DDBJ databases">
        <authorList>
            <person name="Corre E."/>
            <person name="Pelletier E."/>
            <person name="Niang G."/>
            <person name="Scheremetjew M."/>
            <person name="Finn R."/>
            <person name="Kale V."/>
            <person name="Holt S."/>
            <person name="Cochrane G."/>
            <person name="Meng A."/>
            <person name="Brown T."/>
            <person name="Cohen L."/>
        </authorList>
    </citation>
    <scope>NUCLEOTIDE SEQUENCE</scope>
    <source>
        <strain evidence="2">Clade-D-RCC2573</strain>
    </source>
</reference>
<protein>
    <recommendedName>
        <fullName evidence="1">N-acetyltransferase domain-containing protein</fullName>
    </recommendedName>
</protein>
<dbReference type="AlphaFoldDB" id="A0A7S0XK43"/>
<name>A0A7S0XK43_9CHLO</name>
<proteinExistence type="predicted"/>
<feature type="domain" description="N-acetyltransferase" evidence="1">
    <location>
        <begin position="58"/>
        <end position="213"/>
    </location>
</feature>
<dbReference type="PROSITE" id="PS51186">
    <property type="entry name" value="GNAT"/>
    <property type="match status" value="1"/>
</dbReference>
<dbReference type="Gene3D" id="3.40.630.30">
    <property type="match status" value="1"/>
</dbReference>
<dbReference type="InterPro" id="IPR016181">
    <property type="entry name" value="Acyl_CoA_acyltransferase"/>
</dbReference>
<dbReference type="InterPro" id="IPR000182">
    <property type="entry name" value="GNAT_dom"/>
</dbReference>
<dbReference type="EMBL" id="HBFF01000214">
    <property type="protein sequence ID" value="CAD8727263.1"/>
    <property type="molecule type" value="Transcribed_RNA"/>
</dbReference>
<gene>
    <name evidence="2" type="ORF">OMED0936_LOCUS171</name>
</gene>
<evidence type="ECO:0000259" key="1">
    <source>
        <dbReference type="PROSITE" id="PS51186"/>
    </source>
</evidence>
<evidence type="ECO:0000313" key="2">
    <source>
        <dbReference type="EMBL" id="CAD8727263.1"/>
    </source>
</evidence>
<dbReference type="Pfam" id="PF00583">
    <property type="entry name" value="Acetyltransf_1"/>
    <property type="match status" value="1"/>
</dbReference>
<dbReference type="SUPFAM" id="SSF55729">
    <property type="entry name" value="Acyl-CoA N-acyltransferases (Nat)"/>
    <property type="match status" value="1"/>
</dbReference>
<accession>A0A7S0XK43</accession>